<keyword evidence="3" id="KW-0539">Nucleus</keyword>
<feature type="region of interest" description="Disordered" evidence="4">
    <location>
        <begin position="51"/>
        <end position="90"/>
    </location>
</feature>
<dbReference type="AlphaFoldDB" id="A0A9P4IFT8"/>
<dbReference type="SUPFAM" id="SSF57701">
    <property type="entry name" value="Zn2/Cys6 DNA-binding domain"/>
    <property type="match status" value="1"/>
</dbReference>
<protein>
    <recommendedName>
        <fullName evidence="5">Zn(2)-C6 fungal-type domain-containing protein</fullName>
    </recommendedName>
</protein>
<name>A0A9P4IFT8_9PEZI</name>
<sequence length="665" mass="74576">MATESKANGDSGRPTVSCTECQRRKQKCSREWPCNHCQARKVAHLCHFGPKKAGGSEKAPADITLDAKTRKRDADETEEEQKAGIAPLGGIGDQGDGLKAWGYDPSHYNYNLGTLVSEMTLQGATTAPGHYTAAITEALKAFPPRFLTDALVQNYVRIQIYHYNPIYAPTFLEDYSQWWKDRASGEELSPAFTCLLLRVCACSAQYLNPSIKEKLVYELVASPQDLTEKYDKAAVKLSGTIIPGTGGLVQVQQLFLVASWMKSEGLLVESWHALCNAIREAQEIGLHKELPPGAATEFDLEMRERIWCLLYVWDWQMSKWLSRPRIVDYNGCAFHLPNLRIDQSDATPGLPSPFEHVRRQGQLVRILDSEVKRIGAVYAEEEIYNIQNKIDRWIIEFLPPHAFVEPDTKWDNDFPYVASQRYQLHSIGYMLKLDPVRSYLTKYIDVSKDKTAVDFRELALDCCFKINVAARKSFELERATNAKAHLFAFSHFDVATILCSALAHDKDKTLPRREEILDTIKVALDTLSELGKITKIGAISYGFLAKLVNALNVLDEEVPLSDPSSTKRSKTEALPANAEQDRVNISEEANSSVTGFGTTVVNNTSTEEQQPLSTPLSPNEWQFALEQQLTATNFDTFLESVDLNSLEPGWPDWETVTFDVPPGPN</sequence>
<evidence type="ECO:0000313" key="6">
    <source>
        <dbReference type="EMBL" id="KAF2098344.1"/>
    </source>
</evidence>
<dbReference type="Proteomes" id="UP000799772">
    <property type="component" value="Unassembled WGS sequence"/>
</dbReference>
<accession>A0A9P4IFT8</accession>
<dbReference type="CDD" id="cd00067">
    <property type="entry name" value="GAL4"/>
    <property type="match status" value="1"/>
</dbReference>
<dbReference type="InterPro" id="IPR001138">
    <property type="entry name" value="Zn2Cys6_DnaBD"/>
</dbReference>
<dbReference type="PANTHER" id="PTHR31001:SF84">
    <property type="entry name" value="FUNGAL SPECIFIC TRANSCRIPTION FACTOR"/>
    <property type="match status" value="1"/>
</dbReference>
<evidence type="ECO:0000313" key="7">
    <source>
        <dbReference type="Proteomes" id="UP000799772"/>
    </source>
</evidence>
<feature type="compositionally biased region" description="Polar residues" evidence="4">
    <location>
        <begin position="1"/>
        <end position="20"/>
    </location>
</feature>
<dbReference type="Pfam" id="PF04082">
    <property type="entry name" value="Fungal_trans"/>
    <property type="match status" value="1"/>
</dbReference>
<dbReference type="EMBL" id="ML978127">
    <property type="protein sequence ID" value="KAF2098344.1"/>
    <property type="molecule type" value="Genomic_DNA"/>
</dbReference>
<evidence type="ECO:0000256" key="1">
    <source>
        <dbReference type="ARBA" id="ARBA00004123"/>
    </source>
</evidence>
<dbReference type="GO" id="GO:0008270">
    <property type="term" value="F:zinc ion binding"/>
    <property type="evidence" value="ECO:0007669"/>
    <property type="project" value="InterPro"/>
</dbReference>
<evidence type="ECO:0000259" key="5">
    <source>
        <dbReference type="PROSITE" id="PS50048"/>
    </source>
</evidence>
<dbReference type="SMART" id="SM00906">
    <property type="entry name" value="Fungal_trans"/>
    <property type="match status" value="1"/>
</dbReference>
<reference evidence="6" key="1">
    <citation type="journal article" date="2020" name="Stud. Mycol.">
        <title>101 Dothideomycetes genomes: a test case for predicting lifestyles and emergence of pathogens.</title>
        <authorList>
            <person name="Haridas S."/>
            <person name="Albert R."/>
            <person name="Binder M."/>
            <person name="Bloem J."/>
            <person name="Labutti K."/>
            <person name="Salamov A."/>
            <person name="Andreopoulos B."/>
            <person name="Baker S."/>
            <person name="Barry K."/>
            <person name="Bills G."/>
            <person name="Bluhm B."/>
            <person name="Cannon C."/>
            <person name="Castanera R."/>
            <person name="Culley D."/>
            <person name="Daum C."/>
            <person name="Ezra D."/>
            <person name="Gonzalez J."/>
            <person name="Henrissat B."/>
            <person name="Kuo A."/>
            <person name="Liang C."/>
            <person name="Lipzen A."/>
            <person name="Lutzoni F."/>
            <person name="Magnuson J."/>
            <person name="Mondo S."/>
            <person name="Nolan M."/>
            <person name="Ohm R."/>
            <person name="Pangilinan J."/>
            <person name="Park H.-J."/>
            <person name="Ramirez L."/>
            <person name="Alfaro M."/>
            <person name="Sun H."/>
            <person name="Tritt A."/>
            <person name="Yoshinaga Y."/>
            <person name="Zwiers L.-H."/>
            <person name="Turgeon B."/>
            <person name="Goodwin S."/>
            <person name="Spatafora J."/>
            <person name="Crous P."/>
            <person name="Grigoriev I."/>
        </authorList>
    </citation>
    <scope>NUCLEOTIDE SEQUENCE</scope>
    <source>
        <strain evidence="6">CBS 133067</strain>
    </source>
</reference>
<organism evidence="6 7">
    <name type="scientific">Rhizodiscina lignyota</name>
    <dbReference type="NCBI Taxonomy" id="1504668"/>
    <lineage>
        <taxon>Eukaryota</taxon>
        <taxon>Fungi</taxon>
        <taxon>Dikarya</taxon>
        <taxon>Ascomycota</taxon>
        <taxon>Pezizomycotina</taxon>
        <taxon>Dothideomycetes</taxon>
        <taxon>Pleosporomycetidae</taxon>
        <taxon>Aulographales</taxon>
        <taxon>Rhizodiscinaceae</taxon>
        <taxon>Rhizodiscina</taxon>
    </lineage>
</organism>
<dbReference type="PANTHER" id="PTHR31001">
    <property type="entry name" value="UNCHARACTERIZED TRANSCRIPTIONAL REGULATORY PROTEIN"/>
    <property type="match status" value="1"/>
</dbReference>
<feature type="region of interest" description="Disordered" evidence="4">
    <location>
        <begin position="1"/>
        <end position="28"/>
    </location>
</feature>
<comment type="caution">
    <text evidence="6">The sequence shown here is derived from an EMBL/GenBank/DDBJ whole genome shotgun (WGS) entry which is preliminary data.</text>
</comment>
<dbReference type="Gene3D" id="4.10.240.10">
    <property type="entry name" value="Zn(2)-C6 fungal-type DNA-binding domain"/>
    <property type="match status" value="1"/>
</dbReference>
<evidence type="ECO:0000256" key="2">
    <source>
        <dbReference type="ARBA" id="ARBA00022723"/>
    </source>
</evidence>
<evidence type="ECO:0000256" key="4">
    <source>
        <dbReference type="SAM" id="MobiDB-lite"/>
    </source>
</evidence>
<dbReference type="PROSITE" id="PS50048">
    <property type="entry name" value="ZN2_CY6_FUNGAL_2"/>
    <property type="match status" value="1"/>
</dbReference>
<keyword evidence="7" id="KW-1185">Reference proteome</keyword>
<dbReference type="GO" id="GO:0006351">
    <property type="term" value="P:DNA-templated transcription"/>
    <property type="evidence" value="ECO:0007669"/>
    <property type="project" value="InterPro"/>
</dbReference>
<feature type="region of interest" description="Disordered" evidence="4">
    <location>
        <begin position="559"/>
        <end position="580"/>
    </location>
</feature>
<dbReference type="InterPro" id="IPR007219">
    <property type="entry name" value="XnlR_reg_dom"/>
</dbReference>
<gene>
    <name evidence="6" type="ORF">NA57DRAFT_77134</name>
</gene>
<dbReference type="GO" id="GO:0000981">
    <property type="term" value="F:DNA-binding transcription factor activity, RNA polymerase II-specific"/>
    <property type="evidence" value="ECO:0007669"/>
    <property type="project" value="InterPro"/>
</dbReference>
<evidence type="ECO:0000256" key="3">
    <source>
        <dbReference type="ARBA" id="ARBA00023242"/>
    </source>
</evidence>
<dbReference type="GO" id="GO:0003677">
    <property type="term" value="F:DNA binding"/>
    <property type="evidence" value="ECO:0007669"/>
    <property type="project" value="InterPro"/>
</dbReference>
<dbReference type="OrthoDB" id="5344325at2759"/>
<keyword evidence="2" id="KW-0479">Metal-binding</keyword>
<feature type="domain" description="Zn(2)-C6 fungal-type" evidence="5">
    <location>
        <begin position="17"/>
        <end position="48"/>
    </location>
</feature>
<feature type="compositionally biased region" description="Basic and acidic residues" evidence="4">
    <location>
        <begin position="65"/>
        <end position="74"/>
    </location>
</feature>
<proteinExistence type="predicted"/>
<comment type="subcellular location">
    <subcellularLocation>
        <location evidence="1">Nucleus</location>
    </subcellularLocation>
</comment>
<dbReference type="CDD" id="cd12148">
    <property type="entry name" value="fungal_TF_MHR"/>
    <property type="match status" value="1"/>
</dbReference>
<dbReference type="GO" id="GO:0005634">
    <property type="term" value="C:nucleus"/>
    <property type="evidence" value="ECO:0007669"/>
    <property type="project" value="UniProtKB-SubCell"/>
</dbReference>
<dbReference type="InterPro" id="IPR036864">
    <property type="entry name" value="Zn2-C6_fun-type_DNA-bd_sf"/>
</dbReference>
<dbReference type="InterPro" id="IPR050613">
    <property type="entry name" value="Sec_Metabolite_Reg"/>
</dbReference>
<dbReference type="SMART" id="SM00066">
    <property type="entry name" value="GAL4"/>
    <property type="match status" value="1"/>
</dbReference>